<protein>
    <submittedName>
        <fullName evidence="1">Mu-like prophage protein Com</fullName>
    </submittedName>
</protein>
<gene>
    <name evidence="1" type="ORF">WY13_00805</name>
</gene>
<proteinExistence type="predicted"/>
<dbReference type="AlphaFoldDB" id="A0A170NKK4"/>
<comment type="caution">
    <text evidence="1">The sequence shown here is derived from an EMBL/GenBank/DDBJ whole genome shotgun (WGS) entry which is preliminary data.</text>
</comment>
<name>A0A170NKK4_9CLOT</name>
<dbReference type="PATRIC" id="fig|1538.10.peg.1305"/>
<evidence type="ECO:0000313" key="1">
    <source>
        <dbReference type="EMBL" id="OAA91240.1"/>
    </source>
</evidence>
<accession>A0A170NKK4</accession>
<organism evidence="1 2">
    <name type="scientific">Clostridium ljungdahlii</name>
    <dbReference type="NCBI Taxonomy" id="1538"/>
    <lineage>
        <taxon>Bacteria</taxon>
        <taxon>Bacillati</taxon>
        <taxon>Bacillota</taxon>
        <taxon>Clostridia</taxon>
        <taxon>Eubacteriales</taxon>
        <taxon>Clostridiaceae</taxon>
        <taxon>Clostridium</taxon>
    </lineage>
</organism>
<dbReference type="EMBL" id="LITT01000007">
    <property type="protein sequence ID" value="OAA91240.1"/>
    <property type="molecule type" value="Genomic_DNA"/>
</dbReference>
<reference evidence="1 2" key="1">
    <citation type="journal article" date="2015" name="Biotechnol. Bioeng.">
        <title>Genome sequence and phenotypic characterization of Caulobacter segnis.</title>
        <authorList>
            <person name="Patel S."/>
            <person name="Fletcher B."/>
            <person name="Scott D.C."/>
            <person name="Ely B."/>
        </authorList>
    </citation>
    <scope>NUCLEOTIDE SEQUENCE [LARGE SCALE GENOMIC DNA]</scope>
    <source>
        <strain evidence="1 2">ERI-2</strain>
    </source>
</reference>
<dbReference type="RefSeq" id="WP_063554399.1">
    <property type="nucleotide sequence ID" value="NZ_LITT01000007.1"/>
</dbReference>
<dbReference type="OrthoDB" id="2066462at2"/>
<dbReference type="Proteomes" id="UP000077407">
    <property type="component" value="Unassembled WGS sequence"/>
</dbReference>
<sequence length="67" mass="7889">MSKIRCKSCGKLLMEAEGNASIEIKCPRCKNINKYSIKERDISHNEFERMMGHRSYKRVRGALRETR</sequence>
<dbReference type="InterPro" id="IPR019294">
    <property type="entry name" value="Translation_reg_Com"/>
</dbReference>
<evidence type="ECO:0000313" key="2">
    <source>
        <dbReference type="Proteomes" id="UP000077407"/>
    </source>
</evidence>
<dbReference type="Pfam" id="PF10122">
    <property type="entry name" value="Zn_ribbon_Com"/>
    <property type="match status" value="1"/>
</dbReference>